<proteinExistence type="predicted"/>
<evidence type="ECO:0000256" key="2">
    <source>
        <dbReference type="ARBA" id="ARBA00022801"/>
    </source>
</evidence>
<evidence type="ECO:0000256" key="4">
    <source>
        <dbReference type="ARBA" id="ARBA00022840"/>
    </source>
</evidence>
<dbReference type="NCBIfam" id="TIGR00614">
    <property type="entry name" value="recQ_fam"/>
    <property type="match status" value="1"/>
</dbReference>
<evidence type="ECO:0000256" key="3">
    <source>
        <dbReference type="ARBA" id="ARBA00022806"/>
    </source>
</evidence>
<dbReference type="SMART" id="SM00490">
    <property type="entry name" value="HELICc"/>
    <property type="match status" value="1"/>
</dbReference>
<organism evidence="8 9">
    <name type="scientific">Ornithinibacillus bavariensis</name>
    <dbReference type="NCBI Taxonomy" id="545502"/>
    <lineage>
        <taxon>Bacteria</taxon>
        <taxon>Bacillati</taxon>
        <taxon>Bacillota</taxon>
        <taxon>Bacilli</taxon>
        <taxon>Bacillales</taxon>
        <taxon>Bacillaceae</taxon>
        <taxon>Ornithinibacillus</taxon>
    </lineage>
</organism>
<keyword evidence="9" id="KW-1185">Reference proteome</keyword>
<protein>
    <submittedName>
        <fullName evidence="8">ATP-dependent DNA helicase RecQ</fullName>
    </submittedName>
</protein>
<keyword evidence="2" id="KW-0378">Hydrolase</keyword>
<comment type="caution">
    <text evidence="8">The sequence shown here is derived from an EMBL/GenBank/DDBJ whole genome shotgun (WGS) entry which is preliminary data.</text>
</comment>
<dbReference type="SUPFAM" id="SSF52540">
    <property type="entry name" value="P-loop containing nucleoside triphosphate hydrolases"/>
    <property type="match status" value="1"/>
</dbReference>
<dbReference type="EMBL" id="BORP01000007">
    <property type="protein sequence ID" value="GIO28480.1"/>
    <property type="molecule type" value="Genomic_DNA"/>
</dbReference>
<dbReference type="CDD" id="cd17920">
    <property type="entry name" value="DEXHc_RecQ"/>
    <property type="match status" value="1"/>
</dbReference>
<keyword evidence="3 8" id="KW-0347">Helicase</keyword>
<dbReference type="Pfam" id="PF00271">
    <property type="entry name" value="Helicase_C"/>
    <property type="match status" value="1"/>
</dbReference>
<dbReference type="GO" id="GO:0005737">
    <property type="term" value="C:cytoplasm"/>
    <property type="evidence" value="ECO:0007669"/>
    <property type="project" value="TreeGrafter"/>
</dbReference>
<accession>A0A920C746</accession>
<evidence type="ECO:0000313" key="8">
    <source>
        <dbReference type="EMBL" id="GIO28480.1"/>
    </source>
</evidence>
<dbReference type="PROSITE" id="PS00690">
    <property type="entry name" value="DEAH_ATP_HELICASE"/>
    <property type="match status" value="1"/>
</dbReference>
<dbReference type="PANTHER" id="PTHR13710:SF84">
    <property type="entry name" value="ATP-DEPENDENT DNA HELICASE RECS-RELATED"/>
    <property type="match status" value="1"/>
</dbReference>
<keyword evidence="5" id="KW-0238">DNA-binding</keyword>
<dbReference type="Gene3D" id="3.40.50.300">
    <property type="entry name" value="P-loop containing nucleotide triphosphate hydrolases"/>
    <property type="match status" value="2"/>
</dbReference>
<keyword evidence="4" id="KW-0067">ATP-binding</keyword>
<dbReference type="RefSeq" id="WP_244853688.1">
    <property type="nucleotide sequence ID" value="NZ_BORP01000007.1"/>
</dbReference>
<dbReference type="FunFam" id="3.40.50.300:FF:001363">
    <property type="entry name" value="ATP-dependent DNA helicase RecQ"/>
    <property type="match status" value="1"/>
</dbReference>
<dbReference type="InterPro" id="IPR027417">
    <property type="entry name" value="P-loop_NTPase"/>
</dbReference>
<dbReference type="Proteomes" id="UP000676917">
    <property type="component" value="Unassembled WGS sequence"/>
</dbReference>
<keyword evidence="1" id="KW-0547">Nucleotide-binding</keyword>
<dbReference type="PANTHER" id="PTHR13710">
    <property type="entry name" value="DNA HELICASE RECQ FAMILY MEMBER"/>
    <property type="match status" value="1"/>
</dbReference>
<evidence type="ECO:0000259" key="7">
    <source>
        <dbReference type="PROSITE" id="PS51194"/>
    </source>
</evidence>
<dbReference type="AlphaFoldDB" id="A0A920C746"/>
<dbReference type="InterPro" id="IPR011545">
    <property type="entry name" value="DEAD/DEAH_box_helicase_dom"/>
</dbReference>
<dbReference type="GO" id="GO:0003677">
    <property type="term" value="F:DNA binding"/>
    <property type="evidence" value="ECO:0007669"/>
    <property type="project" value="UniProtKB-KW"/>
</dbReference>
<dbReference type="GO" id="GO:0005524">
    <property type="term" value="F:ATP binding"/>
    <property type="evidence" value="ECO:0007669"/>
    <property type="project" value="UniProtKB-KW"/>
</dbReference>
<dbReference type="InterPro" id="IPR014001">
    <property type="entry name" value="Helicase_ATP-bd"/>
</dbReference>
<dbReference type="GO" id="GO:0006281">
    <property type="term" value="P:DNA repair"/>
    <property type="evidence" value="ECO:0007669"/>
    <property type="project" value="TreeGrafter"/>
</dbReference>
<dbReference type="GO" id="GO:0006310">
    <property type="term" value="P:DNA recombination"/>
    <property type="evidence" value="ECO:0007669"/>
    <property type="project" value="InterPro"/>
</dbReference>
<dbReference type="InterPro" id="IPR001650">
    <property type="entry name" value="Helicase_C-like"/>
</dbReference>
<dbReference type="PROSITE" id="PS51194">
    <property type="entry name" value="HELICASE_CTER"/>
    <property type="match status" value="1"/>
</dbReference>
<feature type="domain" description="Helicase ATP-binding" evidence="6">
    <location>
        <begin position="29"/>
        <end position="196"/>
    </location>
</feature>
<dbReference type="PROSITE" id="PS51192">
    <property type="entry name" value="HELICASE_ATP_BIND_1"/>
    <property type="match status" value="1"/>
</dbReference>
<feature type="domain" description="Helicase C-terminal" evidence="7">
    <location>
        <begin position="223"/>
        <end position="375"/>
    </location>
</feature>
<dbReference type="Pfam" id="PF00270">
    <property type="entry name" value="DEAD"/>
    <property type="match status" value="1"/>
</dbReference>
<name>A0A920C746_9BACI</name>
<reference evidence="8" key="1">
    <citation type="submission" date="2021-03" db="EMBL/GenBank/DDBJ databases">
        <title>Antimicrobial resistance genes in bacteria isolated from Japanese honey, and their potential for conferring macrolide and lincosamide resistance in the American foulbrood pathogen Paenibacillus larvae.</title>
        <authorList>
            <person name="Okamoto M."/>
            <person name="Kumagai M."/>
            <person name="Kanamori H."/>
            <person name="Takamatsu D."/>
        </authorList>
    </citation>
    <scope>NUCLEOTIDE SEQUENCE</scope>
    <source>
        <strain evidence="8">J43TS3</strain>
    </source>
</reference>
<sequence>MNNTSISLEQVLESNFGYKTFRIGQKEIIMDILNGSDVLGILPTGTGKSICYQLPSLLLSGITIVVSPLISLMMDQVKQLKSSGFKDVVAINSFLDFDQKRYIYQTLQDYKLIFVSPEILQQKELFLYLKQQTISLFVIDEAHCISQWGHEFRPDYQKLNKVLEQLGNPPVLALSATATREVQQDIIKSLERPRMVKHIYPMDRENIMLTIQEVEDQDEKLEVLTRYLSNYKVPTLIYFSSKVSCESVALQLSVRLPNQRIAYYHGGMEQMDRISIQQQFMNEQLDVICCTSAFGMGINKNNIRLVFHYHFPGQIESYIQEIGRAGRDGKESLSVLLYCRRDEALPKQLIQSELPQDEDLRRVFRYIQKEADKLTSLDISDIQTLFEISETQWRFILVQLEKHSISLENVLKYDQDRLDRLLMKIQQVRDKRFKLKMSKYHEMLAWLKTENCLRKELYTKFQNDYTVLEHQCCSNCGIALDLFNPEQSNSNPRLAINWEKRLHQLLVGENDETK</sequence>
<dbReference type="InterPro" id="IPR002464">
    <property type="entry name" value="DNA/RNA_helicase_DEAH_CS"/>
</dbReference>
<dbReference type="InterPro" id="IPR004589">
    <property type="entry name" value="DNA_helicase_ATP-dep_RecQ"/>
</dbReference>
<dbReference type="GO" id="GO:0009378">
    <property type="term" value="F:four-way junction helicase activity"/>
    <property type="evidence" value="ECO:0007669"/>
    <property type="project" value="TreeGrafter"/>
</dbReference>
<dbReference type="SMART" id="SM00487">
    <property type="entry name" value="DEXDc"/>
    <property type="match status" value="1"/>
</dbReference>
<dbReference type="GO" id="GO:0030894">
    <property type="term" value="C:replisome"/>
    <property type="evidence" value="ECO:0007669"/>
    <property type="project" value="TreeGrafter"/>
</dbReference>
<evidence type="ECO:0000313" key="9">
    <source>
        <dbReference type="Proteomes" id="UP000676917"/>
    </source>
</evidence>
<dbReference type="GO" id="GO:0016787">
    <property type="term" value="F:hydrolase activity"/>
    <property type="evidence" value="ECO:0007669"/>
    <property type="project" value="UniProtKB-KW"/>
</dbReference>
<evidence type="ECO:0000256" key="5">
    <source>
        <dbReference type="ARBA" id="ARBA00023125"/>
    </source>
</evidence>
<dbReference type="GO" id="GO:0043138">
    <property type="term" value="F:3'-5' DNA helicase activity"/>
    <property type="evidence" value="ECO:0007669"/>
    <property type="project" value="TreeGrafter"/>
</dbReference>
<evidence type="ECO:0000256" key="1">
    <source>
        <dbReference type="ARBA" id="ARBA00022741"/>
    </source>
</evidence>
<evidence type="ECO:0000259" key="6">
    <source>
        <dbReference type="PROSITE" id="PS51192"/>
    </source>
</evidence>
<dbReference type="GO" id="GO:0043590">
    <property type="term" value="C:bacterial nucleoid"/>
    <property type="evidence" value="ECO:0007669"/>
    <property type="project" value="TreeGrafter"/>
</dbReference>
<gene>
    <name evidence="8" type="primary">recQ_2</name>
    <name evidence="8" type="ORF">J43TS3_30910</name>
</gene>